<dbReference type="AlphaFoldDB" id="A0A915P481"/>
<dbReference type="Proteomes" id="UP000887560">
    <property type="component" value="Unplaced"/>
</dbReference>
<proteinExistence type="predicted"/>
<sequence length="53" mass="5622">MLSSSIKICLFLVLIFVLFQLNNAQFGCAGAHHPCSEGGYGCCSGLKCNVRGI</sequence>
<evidence type="ECO:0000256" key="1">
    <source>
        <dbReference type="SAM" id="SignalP"/>
    </source>
</evidence>
<accession>A0A915P481</accession>
<keyword evidence="1" id="KW-0732">Signal</keyword>
<reference evidence="3" key="1">
    <citation type="submission" date="2022-11" db="UniProtKB">
        <authorList>
            <consortium name="WormBaseParasite"/>
        </authorList>
    </citation>
    <scope>IDENTIFICATION</scope>
</reference>
<evidence type="ECO:0000313" key="3">
    <source>
        <dbReference type="WBParaSite" id="scf7180000423786.g11621"/>
    </source>
</evidence>
<protein>
    <submittedName>
        <fullName evidence="3">Uncharacterized protein</fullName>
    </submittedName>
</protein>
<evidence type="ECO:0000313" key="2">
    <source>
        <dbReference type="Proteomes" id="UP000887560"/>
    </source>
</evidence>
<dbReference type="WBParaSite" id="scf7180000423786.g11621">
    <property type="protein sequence ID" value="scf7180000423786.g11621"/>
    <property type="gene ID" value="scf7180000423786.g11621"/>
</dbReference>
<organism evidence="2 3">
    <name type="scientific">Meloidogyne floridensis</name>
    <dbReference type="NCBI Taxonomy" id="298350"/>
    <lineage>
        <taxon>Eukaryota</taxon>
        <taxon>Metazoa</taxon>
        <taxon>Ecdysozoa</taxon>
        <taxon>Nematoda</taxon>
        <taxon>Chromadorea</taxon>
        <taxon>Rhabditida</taxon>
        <taxon>Tylenchina</taxon>
        <taxon>Tylenchomorpha</taxon>
        <taxon>Tylenchoidea</taxon>
        <taxon>Meloidogynidae</taxon>
        <taxon>Meloidogyninae</taxon>
        <taxon>Meloidogyne</taxon>
    </lineage>
</organism>
<feature type="chain" id="PRO_5037873665" evidence="1">
    <location>
        <begin position="25"/>
        <end position="53"/>
    </location>
</feature>
<feature type="signal peptide" evidence="1">
    <location>
        <begin position="1"/>
        <end position="24"/>
    </location>
</feature>
<keyword evidence="2" id="KW-1185">Reference proteome</keyword>
<name>A0A915P481_9BILA</name>